<proteinExistence type="predicted"/>
<dbReference type="Proteomes" id="UP000034795">
    <property type="component" value="Unassembled WGS sequence"/>
</dbReference>
<evidence type="ECO:0000313" key="2">
    <source>
        <dbReference type="Proteomes" id="UP000034795"/>
    </source>
</evidence>
<dbReference type="AlphaFoldDB" id="A0A0G1Q7F4"/>
<gene>
    <name evidence="1" type="ORF">UX57_C0010G0016</name>
</gene>
<name>A0A0G1Q7F4_9BACT</name>
<dbReference type="EMBL" id="LCMS01000010">
    <property type="protein sequence ID" value="KKU40772.1"/>
    <property type="molecule type" value="Genomic_DNA"/>
</dbReference>
<protein>
    <submittedName>
        <fullName evidence="1">Uncharacterized protein</fullName>
    </submittedName>
</protein>
<organism evidence="1 2">
    <name type="scientific">Candidatus Uhrbacteria bacterium GW2011_GWE2_46_68</name>
    <dbReference type="NCBI Taxonomy" id="1618994"/>
    <lineage>
        <taxon>Bacteria</taxon>
        <taxon>Candidatus Uhriibacteriota</taxon>
    </lineage>
</organism>
<comment type="caution">
    <text evidence="1">The sequence shown here is derived from an EMBL/GenBank/DDBJ whole genome shotgun (WGS) entry which is preliminary data.</text>
</comment>
<dbReference type="STRING" id="1618994.UX57_C0010G0016"/>
<evidence type="ECO:0000313" key="1">
    <source>
        <dbReference type="EMBL" id="KKU40772.1"/>
    </source>
</evidence>
<reference evidence="1 2" key="1">
    <citation type="journal article" date="2015" name="Nature">
        <title>rRNA introns, odd ribosomes, and small enigmatic genomes across a large radiation of phyla.</title>
        <authorList>
            <person name="Brown C.T."/>
            <person name="Hug L.A."/>
            <person name="Thomas B.C."/>
            <person name="Sharon I."/>
            <person name="Castelle C.J."/>
            <person name="Singh A."/>
            <person name="Wilkins M.J."/>
            <person name="Williams K.H."/>
            <person name="Banfield J.F."/>
        </authorList>
    </citation>
    <scope>NUCLEOTIDE SEQUENCE [LARGE SCALE GENOMIC DNA]</scope>
</reference>
<accession>A0A0G1Q7F4</accession>
<sequence>MTLEDWITAFMTHLEVTGKPLDEYEYQKSLAMNVAGCMSLMAKGVPNIFWDHTDKRIVTRVDNPEDYVSTDAGSRFVVEI</sequence>